<gene>
    <name evidence="12" type="primary">inx</name>
    <name evidence="13" type="ORF">TCEB3V08_LOCUS4817</name>
</gene>
<feature type="transmembrane region" description="Helical" evidence="12">
    <location>
        <begin position="113"/>
        <end position="135"/>
    </location>
</feature>
<dbReference type="AlphaFoldDB" id="A0A7R9CPI0"/>
<evidence type="ECO:0000256" key="7">
    <source>
        <dbReference type="ARBA" id="ARBA00022949"/>
    </source>
</evidence>
<keyword evidence="7" id="KW-0965">Cell junction</keyword>
<keyword evidence="6" id="KW-0303">Gap junction</keyword>
<protein>
    <recommendedName>
        <fullName evidence="12">Innexin</fullName>
    </recommendedName>
</protein>
<keyword evidence="5 12" id="KW-0812">Transmembrane</keyword>
<dbReference type="GO" id="GO:0005243">
    <property type="term" value="F:gap junction channel activity"/>
    <property type="evidence" value="ECO:0007669"/>
    <property type="project" value="TreeGrafter"/>
</dbReference>
<feature type="transmembrane region" description="Helical" evidence="12">
    <location>
        <begin position="25"/>
        <end position="44"/>
    </location>
</feature>
<evidence type="ECO:0000256" key="4">
    <source>
        <dbReference type="ARBA" id="ARBA00022475"/>
    </source>
</evidence>
<organism evidence="13">
    <name type="scientific">Timema cristinae</name>
    <name type="common">Walking stick</name>
    <dbReference type="NCBI Taxonomy" id="61476"/>
    <lineage>
        <taxon>Eukaryota</taxon>
        <taxon>Metazoa</taxon>
        <taxon>Ecdysozoa</taxon>
        <taxon>Arthropoda</taxon>
        <taxon>Hexapoda</taxon>
        <taxon>Insecta</taxon>
        <taxon>Pterygota</taxon>
        <taxon>Neoptera</taxon>
        <taxon>Polyneoptera</taxon>
        <taxon>Phasmatodea</taxon>
        <taxon>Timematodea</taxon>
        <taxon>Timematoidea</taxon>
        <taxon>Timematidae</taxon>
        <taxon>Timema</taxon>
    </lineage>
</organism>
<dbReference type="PROSITE" id="PS51013">
    <property type="entry name" value="PANNEXIN"/>
    <property type="match status" value="1"/>
</dbReference>
<evidence type="ECO:0000256" key="8">
    <source>
        <dbReference type="ARBA" id="ARBA00022989"/>
    </source>
</evidence>
<dbReference type="GO" id="GO:0005886">
    <property type="term" value="C:plasma membrane"/>
    <property type="evidence" value="ECO:0007669"/>
    <property type="project" value="UniProtKB-SubCell"/>
</dbReference>
<evidence type="ECO:0000256" key="3">
    <source>
        <dbReference type="ARBA" id="ARBA00022448"/>
    </source>
</evidence>
<sequence>MLQTFGVLAKSIRLKPKTVSIDNPVFRLHYWVTFLLLLVCSILVSSQQYFGEHIQCIADSGVPAHVINTYCFFTGTFTVVKHLEAPNNGNSIPNHPGVGPMVRDEEPIIRHSYYQWVPFFLFGQALLFYVPHFLWKRMEGGRIQALVEGFENAALAFSENDLQVRGGSVVPSKVNRDANILLVRKAFLQRLHINRPWASWLILCELLNAINVIFQIIMMDCFLGGAFLTLAPDWLNSEVNMLDIVFPKVTKCIFHKYGPSGTIQNHDAMCVMALNVVNEKIYVFLWFWMWFLAAATTLGLIWRLVTIVSHSRSVRFNKIMFKLANAGIRDVWSLVKVTKECHFSDWLFLYYLAKNMDGFVFRDLFLGLAEEMDVEKDKQLELNHNDSDETPLAKS</sequence>
<evidence type="ECO:0000313" key="13">
    <source>
        <dbReference type="EMBL" id="CAD7399095.1"/>
    </source>
</evidence>
<feature type="transmembrane region" description="Helical" evidence="12">
    <location>
        <begin position="197"/>
        <end position="218"/>
    </location>
</feature>
<evidence type="ECO:0000256" key="12">
    <source>
        <dbReference type="RuleBase" id="RU010713"/>
    </source>
</evidence>
<keyword evidence="10 12" id="KW-0472">Membrane</keyword>
<reference evidence="13" key="1">
    <citation type="submission" date="2020-11" db="EMBL/GenBank/DDBJ databases">
        <authorList>
            <person name="Tran Van P."/>
        </authorList>
    </citation>
    <scope>NUCLEOTIDE SEQUENCE</scope>
</reference>
<comment type="function">
    <text evidence="12">Structural component of the gap junctions.</text>
</comment>
<evidence type="ECO:0000256" key="9">
    <source>
        <dbReference type="ARBA" id="ARBA00023065"/>
    </source>
</evidence>
<dbReference type="GO" id="GO:0005921">
    <property type="term" value="C:gap junction"/>
    <property type="evidence" value="ECO:0007669"/>
    <property type="project" value="UniProtKB-SubCell"/>
</dbReference>
<keyword evidence="8 12" id="KW-1133">Transmembrane helix</keyword>
<feature type="transmembrane region" description="Helical" evidence="12">
    <location>
        <begin position="281"/>
        <end position="305"/>
    </location>
</feature>
<dbReference type="EMBL" id="OC317790">
    <property type="protein sequence ID" value="CAD7399095.1"/>
    <property type="molecule type" value="Genomic_DNA"/>
</dbReference>
<comment type="subcellular location">
    <subcellularLocation>
        <location evidence="1">Cell junction</location>
        <location evidence="1">Gap junction</location>
    </subcellularLocation>
    <subcellularLocation>
        <location evidence="2 12">Cell membrane</location>
        <topology evidence="2 12">Multi-pass membrane protein</topology>
    </subcellularLocation>
</comment>
<dbReference type="PANTHER" id="PTHR11893:SF38">
    <property type="entry name" value="INNEXIN INX7"/>
    <property type="match status" value="1"/>
</dbReference>
<comment type="similarity">
    <text evidence="12">Belongs to the pannexin family.</text>
</comment>
<accession>A0A7R9CPI0</accession>
<proteinExistence type="inferred from homology"/>
<name>A0A7R9CPI0_TIMCR</name>
<evidence type="ECO:0000256" key="1">
    <source>
        <dbReference type="ARBA" id="ARBA00004610"/>
    </source>
</evidence>
<evidence type="ECO:0000256" key="11">
    <source>
        <dbReference type="ARBA" id="ARBA00023303"/>
    </source>
</evidence>
<evidence type="ECO:0000256" key="10">
    <source>
        <dbReference type="ARBA" id="ARBA00023136"/>
    </source>
</evidence>
<dbReference type="PRINTS" id="PR01262">
    <property type="entry name" value="INNEXIN"/>
</dbReference>
<dbReference type="Pfam" id="PF00876">
    <property type="entry name" value="Innexin"/>
    <property type="match status" value="1"/>
</dbReference>
<keyword evidence="11 12" id="KW-0407">Ion channel</keyword>
<dbReference type="GO" id="GO:0034220">
    <property type="term" value="P:monoatomic ion transmembrane transport"/>
    <property type="evidence" value="ECO:0007669"/>
    <property type="project" value="UniProtKB-KW"/>
</dbReference>
<dbReference type="GO" id="GO:0007602">
    <property type="term" value="P:phototransduction"/>
    <property type="evidence" value="ECO:0007669"/>
    <property type="project" value="TreeGrafter"/>
</dbReference>
<evidence type="ECO:0000256" key="2">
    <source>
        <dbReference type="ARBA" id="ARBA00004651"/>
    </source>
</evidence>
<keyword evidence="9 12" id="KW-0406">Ion transport</keyword>
<keyword evidence="3 12" id="KW-0813">Transport</keyword>
<evidence type="ECO:0000256" key="5">
    <source>
        <dbReference type="ARBA" id="ARBA00022692"/>
    </source>
</evidence>
<dbReference type="PANTHER" id="PTHR11893">
    <property type="entry name" value="INNEXIN"/>
    <property type="match status" value="1"/>
</dbReference>
<evidence type="ECO:0000256" key="6">
    <source>
        <dbReference type="ARBA" id="ARBA00022868"/>
    </source>
</evidence>
<keyword evidence="4" id="KW-1003">Cell membrane</keyword>
<dbReference type="InterPro" id="IPR000990">
    <property type="entry name" value="Innexin"/>
</dbReference>